<sequence>MSHNHLLDRIYHKDNYNCVHFVNEAAMDLYGIDRSEALEPFMRAISNREFLPSKMRMLDFLPMPKEGCVVAFHPIDRNNGPHVGLYRMGKVLHIIDSGVHWMPIEVIKRMGFNRVSYYD</sequence>
<dbReference type="KEGG" id="asol:BEN76_03125"/>
<evidence type="ECO:0008006" key="3">
    <source>
        <dbReference type="Google" id="ProtNLM"/>
    </source>
</evidence>
<dbReference type="RefSeq" id="WP_076032227.1">
    <property type="nucleotide sequence ID" value="NZ_BKKK01000052.1"/>
</dbReference>
<dbReference type="AlphaFoldDB" id="A0A1P8EFT2"/>
<dbReference type="Proteomes" id="UP000185674">
    <property type="component" value="Chromosome"/>
</dbReference>
<organism evidence="1 2">
    <name type="scientific">Acinetobacter soli</name>
    <dbReference type="NCBI Taxonomy" id="487316"/>
    <lineage>
        <taxon>Bacteria</taxon>
        <taxon>Pseudomonadati</taxon>
        <taxon>Pseudomonadota</taxon>
        <taxon>Gammaproteobacteria</taxon>
        <taxon>Moraxellales</taxon>
        <taxon>Moraxellaceae</taxon>
        <taxon>Acinetobacter</taxon>
    </lineage>
</organism>
<dbReference type="EMBL" id="CP016896">
    <property type="protein sequence ID" value="APV35067.1"/>
    <property type="molecule type" value="Genomic_DNA"/>
</dbReference>
<gene>
    <name evidence="1" type="ORF">BEN76_03125</name>
</gene>
<evidence type="ECO:0000313" key="2">
    <source>
        <dbReference type="Proteomes" id="UP000185674"/>
    </source>
</evidence>
<protein>
    <recommendedName>
        <fullName evidence="3">NlpC/P60 domain-containing protein</fullName>
    </recommendedName>
</protein>
<dbReference type="STRING" id="487316.BEN76_03125"/>
<proteinExistence type="predicted"/>
<evidence type="ECO:0000313" key="1">
    <source>
        <dbReference type="EMBL" id="APV35067.1"/>
    </source>
</evidence>
<accession>A0A1P8EFT2</accession>
<name>A0A1P8EFT2_9GAMM</name>
<reference evidence="1 2" key="1">
    <citation type="submission" date="2016-08" db="EMBL/GenBank/DDBJ databases">
        <title>Complete genome sequence of Acinetobacter baylyi strain GFJ2.</title>
        <authorList>
            <person name="Tabata M."/>
            <person name="Kuboki S."/>
            <person name="Gibu N."/>
            <person name="Kinouchi Y."/>
            <person name="Vangnai A."/>
            <person name="Kasai D."/>
            <person name="Fukuda M."/>
        </authorList>
    </citation>
    <scope>NUCLEOTIDE SEQUENCE [LARGE SCALE GENOMIC DNA]</scope>
    <source>
        <strain evidence="1 2">GFJ2</strain>
    </source>
</reference>